<dbReference type="OrthoDB" id="2151789at2759"/>
<feature type="domain" description="FAD-binding PCMH-type" evidence="6">
    <location>
        <begin position="62"/>
        <end position="233"/>
    </location>
</feature>
<keyword evidence="8" id="KW-1185">Reference proteome</keyword>
<evidence type="ECO:0000256" key="4">
    <source>
        <dbReference type="ARBA" id="ARBA00023002"/>
    </source>
</evidence>
<dbReference type="InterPro" id="IPR016166">
    <property type="entry name" value="FAD-bd_PCMH"/>
</dbReference>
<reference evidence="7" key="1">
    <citation type="submission" date="2022-10" db="EMBL/GenBank/DDBJ databases">
        <title>Tapping the CABI collections for fungal endophytes: first genome assemblies for Collariella, Neodidymelliopsis, Ascochyta clinopodiicola, Didymella pomorum, Didymosphaeria variabile, Neocosmospora piperis and Neocucurbitaria cava.</title>
        <authorList>
            <person name="Hill R."/>
        </authorList>
    </citation>
    <scope>NUCLEOTIDE SEQUENCE</scope>
    <source>
        <strain evidence="7">IMI 356815</strain>
    </source>
</reference>
<dbReference type="GO" id="GO:0016491">
    <property type="term" value="F:oxidoreductase activity"/>
    <property type="evidence" value="ECO:0007669"/>
    <property type="project" value="UniProtKB-KW"/>
</dbReference>
<evidence type="ECO:0000256" key="5">
    <source>
        <dbReference type="SAM" id="MobiDB-lite"/>
    </source>
</evidence>
<comment type="caution">
    <text evidence="7">The sequence shown here is derived from an EMBL/GenBank/DDBJ whole genome shotgun (WGS) entry which is preliminary data.</text>
</comment>
<dbReference type="PANTHER" id="PTHR42973:SF34">
    <property type="entry name" value="FAD BINDING DOMAIN PROTEIN (AFU_ORTHOLOGUE AFUA_3G02770)"/>
    <property type="match status" value="1"/>
</dbReference>
<name>A0A9W8XMW0_9PLEO</name>
<feature type="region of interest" description="Disordered" evidence="5">
    <location>
        <begin position="1"/>
        <end position="23"/>
    </location>
</feature>
<dbReference type="GO" id="GO:0071949">
    <property type="term" value="F:FAD binding"/>
    <property type="evidence" value="ECO:0007669"/>
    <property type="project" value="InterPro"/>
</dbReference>
<dbReference type="InterPro" id="IPR050416">
    <property type="entry name" value="FAD-linked_Oxidoreductase"/>
</dbReference>
<comment type="similarity">
    <text evidence="1">Belongs to the oxygen-dependent FAD-linked oxidoreductase family.</text>
</comment>
<dbReference type="SUPFAM" id="SSF56176">
    <property type="entry name" value="FAD-binding/transporter-associated domain-like"/>
    <property type="match status" value="1"/>
</dbReference>
<organism evidence="7 8">
    <name type="scientific">Didymosphaeria variabile</name>
    <dbReference type="NCBI Taxonomy" id="1932322"/>
    <lineage>
        <taxon>Eukaryota</taxon>
        <taxon>Fungi</taxon>
        <taxon>Dikarya</taxon>
        <taxon>Ascomycota</taxon>
        <taxon>Pezizomycotina</taxon>
        <taxon>Dothideomycetes</taxon>
        <taxon>Pleosporomycetidae</taxon>
        <taxon>Pleosporales</taxon>
        <taxon>Massarineae</taxon>
        <taxon>Didymosphaeriaceae</taxon>
        <taxon>Didymosphaeria</taxon>
    </lineage>
</organism>
<dbReference type="PANTHER" id="PTHR42973">
    <property type="entry name" value="BINDING OXIDOREDUCTASE, PUTATIVE (AFU_ORTHOLOGUE AFUA_1G17690)-RELATED"/>
    <property type="match status" value="1"/>
</dbReference>
<gene>
    <name evidence="7" type="ORF">N0V89_003560</name>
</gene>
<dbReference type="InterPro" id="IPR016169">
    <property type="entry name" value="FAD-bd_PCMH_sub2"/>
</dbReference>
<keyword evidence="4" id="KW-0560">Oxidoreductase</keyword>
<evidence type="ECO:0000313" key="7">
    <source>
        <dbReference type="EMBL" id="KAJ4355543.1"/>
    </source>
</evidence>
<evidence type="ECO:0000256" key="1">
    <source>
        <dbReference type="ARBA" id="ARBA00005466"/>
    </source>
</evidence>
<dbReference type="InterPro" id="IPR006094">
    <property type="entry name" value="Oxid_FAD_bind_N"/>
</dbReference>
<protein>
    <recommendedName>
        <fullName evidence="6">FAD-binding PCMH-type domain-containing protein</fullName>
    </recommendedName>
</protein>
<dbReference type="Pfam" id="PF01565">
    <property type="entry name" value="FAD_binding_4"/>
    <property type="match status" value="1"/>
</dbReference>
<dbReference type="EMBL" id="JAPEUX010000003">
    <property type="protein sequence ID" value="KAJ4355543.1"/>
    <property type="molecule type" value="Genomic_DNA"/>
</dbReference>
<dbReference type="AlphaFoldDB" id="A0A9W8XMW0"/>
<evidence type="ECO:0000256" key="3">
    <source>
        <dbReference type="ARBA" id="ARBA00022827"/>
    </source>
</evidence>
<dbReference type="InterPro" id="IPR036318">
    <property type="entry name" value="FAD-bd_PCMH-like_sf"/>
</dbReference>
<dbReference type="RefSeq" id="XP_056072669.1">
    <property type="nucleotide sequence ID" value="XM_056212361.1"/>
</dbReference>
<evidence type="ECO:0000259" key="6">
    <source>
        <dbReference type="PROSITE" id="PS51387"/>
    </source>
</evidence>
<proteinExistence type="inferred from homology"/>
<evidence type="ECO:0000256" key="2">
    <source>
        <dbReference type="ARBA" id="ARBA00022630"/>
    </source>
</evidence>
<sequence>MSTSANALGNLKSAQGARAVSDSDPTVPLNCHQACEQLAATFGTALHYPEGDNITFWDARQQDVRPACRVEPSSAANVSSIMRTLVQNSCRFAVKCGGHSRHEDDSNSVGGVTVDLGRMNHVTVNENRTAAAIGGGADSQQVYAALGPYNLGFVGGRVGSVGIGGFTLGGGTSALSPRWGWALDNVYEYEVVLANSSIVTVSQHSHPSLYWALRGGANNFGIVTTFTVRVFPQGPLFSGQWTFSANNTDAVLEEAQRLFTEIDDPDMEFEYFDSYSQASNSFSTVARAKYAQAILHPSVYDGVNQIASVATTTSIDSLANLSASAPFNGVDRHLFTTITYYPSLEVSKRAVQIFREEIQSVRNVTGLVPFLIVYPIPKAAMVAMKERGGNALGIDEDSPLIISLLSLIWSDAADDSTMNDFSDRVISRIQAAAVANDADHPYVYVNYAKFDQDPFAGYGEENRQQLIEIQNEVDPEGIFTSKGLWRGFFKLQ</sequence>
<dbReference type="Gene3D" id="3.30.465.10">
    <property type="match status" value="1"/>
</dbReference>
<accession>A0A9W8XMW0</accession>
<keyword evidence="2" id="KW-0285">Flavoprotein</keyword>
<dbReference type="PROSITE" id="PS51387">
    <property type="entry name" value="FAD_PCMH"/>
    <property type="match status" value="1"/>
</dbReference>
<dbReference type="Proteomes" id="UP001140513">
    <property type="component" value="Unassembled WGS sequence"/>
</dbReference>
<evidence type="ECO:0000313" key="8">
    <source>
        <dbReference type="Proteomes" id="UP001140513"/>
    </source>
</evidence>
<keyword evidence="3" id="KW-0274">FAD</keyword>
<dbReference type="GeneID" id="80907090"/>
<dbReference type="Gene3D" id="3.40.462.20">
    <property type="match status" value="1"/>
</dbReference>